<dbReference type="PANTHER" id="PTHR39322">
    <property type="entry name" value="ACYL-HOMOSERINE-LACTONE SYNTHASE"/>
    <property type="match status" value="1"/>
</dbReference>
<dbReference type="InterPro" id="IPR016181">
    <property type="entry name" value="Acyl_CoA_acyltransferase"/>
</dbReference>
<dbReference type="InterPro" id="IPR001690">
    <property type="entry name" value="Autoind_synthase"/>
</dbReference>
<keyword evidence="5 7" id="KW-0071">Autoinducer synthesis</keyword>
<dbReference type="Proteomes" id="UP001317629">
    <property type="component" value="Chromosome"/>
</dbReference>
<evidence type="ECO:0000256" key="6">
    <source>
        <dbReference type="ARBA" id="ARBA00048576"/>
    </source>
</evidence>
<evidence type="ECO:0000256" key="3">
    <source>
        <dbReference type="ARBA" id="ARBA00022679"/>
    </source>
</evidence>
<evidence type="ECO:0000256" key="1">
    <source>
        <dbReference type="ARBA" id="ARBA00012340"/>
    </source>
</evidence>
<evidence type="ECO:0000313" key="9">
    <source>
        <dbReference type="EMBL" id="BDV34192.1"/>
    </source>
</evidence>
<dbReference type="PROSITE" id="PS00949">
    <property type="entry name" value="AUTOINDUCER_SYNTH_1"/>
    <property type="match status" value="1"/>
</dbReference>
<evidence type="ECO:0000256" key="2">
    <source>
        <dbReference type="ARBA" id="ARBA00022654"/>
    </source>
</evidence>
<dbReference type="Pfam" id="PF00765">
    <property type="entry name" value="Autoind_synth"/>
    <property type="match status" value="1"/>
</dbReference>
<dbReference type="RefSeq" id="WP_281931824.1">
    <property type="nucleotide sequence ID" value="NZ_AP027142.1"/>
</dbReference>
<evidence type="ECO:0000256" key="4">
    <source>
        <dbReference type="ARBA" id="ARBA00022691"/>
    </source>
</evidence>
<comment type="similarity">
    <text evidence="7 8">Belongs to the autoinducer synthase family.</text>
</comment>
<dbReference type="EMBL" id="AP027142">
    <property type="protein sequence ID" value="BDV34192.1"/>
    <property type="molecule type" value="Genomic_DNA"/>
</dbReference>
<dbReference type="PANTHER" id="PTHR39322:SF1">
    <property type="entry name" value="ISOVALERYL-HOMOSERINE LACTONE SYNTHASE"/>
    <property type="match status" value="1"/>
</dbReference>
<sequence length="235" mass="25936">MIKIIPGEWRGRFPRLIDEMHKLRRGVFYERLKWQVTVINRWEIDGYDALDPLYVLSLDENERVIGGLRLLPTTGFNMLNDTFPQLLPEGARIQSPLIWESSRFAVRMTGDVGIDSRIISRATAELGMALNEIGKAAALTHVVTVYDRVMHRMLMRVGCAGEPLGPPQTIGGVETYAVLYEVGPGWDPHVGRLAGGSVTLEPEDRAAVLARRGSAFSSQAKGISGGEGGQACFRM</sequence>
<keyword evidence="3 8" id="KW-0808">Transferase</keyword>
<name>A0ABN6VGZ2_9HYPH</name>
<dbReference type="SUPFAM" id="SSF55729">
    <property type="entry name" value="Acyl-CoA N-acyltransferases (Nat)"/>
    <property type="match status" value="1"/>
</dbReference>
<keyword evidence="10" id="KW-1185">Reference proteome</keyword>
<evidence type="ECO:0000256" key="7">
    <source>
        <dbReference type="PROSITE-ProRule" id="PRU00533"/>
    </source>
</evidence>
<dbReference type="EC" id="2.3.1.184" evidence="1 8"/>
<dbReference type="InterPro" id="IPR018311">
    <property type="entry name" value="Autoind_synth_CS"/>
</dbReference>
<dbReference type="PRINTS" id="PR01549">
    <property type="entry name" value="AUTOINDCRSYN"/>
</dbReference>
<evidence type="ECO:0000313" key="10">
    <source>
        <dbReference type="Proteomes" id="UP001317629"/>
    </source>
</evidence>
<keyword evidence="4 8" id="KW-0949">S-adenosyl-L-methionine</keyword>
<protein>
    <recommendedName>
        <fullName evidence="1 8">Acyl-homoserine-lactone synthase</fullName>
        <ecNumber evidence="1 8">2.3.1.184</ecNumber>
    </recommendedName>
    <alternativeName>
        <fullName evidence="8">Autoinducer synthesis protein</fullName>
    </alternativeName>
</protein>
<evidence type="ECO:0000256" key="5">
    <source>
        <dbReference type="ARBA" id="ARBA00022929"/>
    </source>
</evidence>
<comment type="catalytic activity">
    <reaction evidence="6 8">
        <text>a fatty acyl-[ACP] + S-adenosyl-L-methionine = an N-acyl-L-homoserine lactone + S-methyl-5'-thioadenosine + holo-[ACP] + H(+)</text>
        <dbReference type="Rhea" id="RHEA:10096"/>
        <dbReference type="Rhea" id="RHEA-COMP:9685"/>
        <dbReference type="Rhea" id="RHEA-COMP:14125"/>
        <dbReference type="ChEBI" id="CHEBI:15378"/>
        <dbReference type="ChEBI" id="CHEBI:17509"/>
        <dbReference type="ChEBI" id="CHEBI:55474"/>
        <dbReference type="ChEBI" id="CHEBI:59789"/>
        <dbReference type="ChEBI" id="CHEBI:64479"/>
        <dbReference type="ChEBI" id="CHEBI:138651"/>
        <dbReference type="EC" id="2.3.1.184"/>
    </reaction>
</comment>
<dbReference type="PROSITE" id="PS51187">
    <property type="entry name" value="AUTOINDUCER_SYNTH_2"/>
    <property type="match status" value="1"/>
</dbReference>
<keyword evidence="2 7" id="KW-0673">Quorum sensing</keyword>
<organism evidence="9 10">
    <name type="scientific">Methylocystis iwaonis</name>
    <dbReference type="NCBI Taxonomy" id="2885079"/>
    <lineage>
        <taxon>Bacteria</taxon>
        <taxon>Pseudomonadati</taxon>
        <taxon>Pseudomonadota</taxon>
        <taxon>Alphaproteobacteria</taxon>
        <taxon>Hyphomicrobiales</taxon>
        <taxon>Methylocystaceae</taxon>
        <taxon>Methylocystis</taxon>
    </lineage>
</organism>
<reference evidence="9 10" key="1">
    <citation type="journal article" date="2023" name="Int. J. Syst. Evol. Microbiol.">
        <title>Methylocystis iwaonis sp. nov., a type II methane-oxidizing bacterium from surface soil of a rice paddy field in Japan, and emended description of the genus Methylocystis (ex Whittenbury et al. 1970) Bowman et al. 1993.</title>
        <authorList>
            <person name="Kaise H."/>
            <person name="Sawadogo J.B."/>
            <person name="Alam M.S."/>
            <person name="Ueno C."/>
            <person name="Dianou D."/>
            <person name="Shinjo R."/>
            <person name="Asakawa S."/>
        </authorList>
    </citation>
    <scope>NUCLEOTIDE SEQUENCE [LARGE SCALE GENOMIC DNA]</scope>
    <source>
        <strain evidence="9 10">SS37A-Re</strain>
    </source>
</reference>
<evidence type="ECO:0000256" key="8">
    <source>
        <dbReference type="RuleBase" id="RU361135"/>
    </source>
</evidence>
<dbReference type="Gene3D" id="3.40.630.30">
    <property type="match status" value="1"/>
</dbReference>
<accession>A0ABN6VGZ2</accession>
<gene>
    <name evidence="9" type="ORF">SS37A_17210</name>
</gene>
<proteinExistence type="inferred from homology"/>